<gene>
    <name evidence="6" type="ORF">Fmac_031299</name>
</gene>
<keyword evidence="4" id="KW-0472">Membrane</keyword>
<dbReference type="InterPro" id="IPR004140">
    <property type="entry name" value="Exo70"/>
</dbReference>
<keyword evidence="4" id="KW-0812">Transmembrane</keyword>
<accession>A0ABD1L233</accession>
<feature type="transmembrane region" description="Helical" evidence="4">
    <location>
        <begin position="26"/>
        <end position="42"/>
    </location>
</feature>
<comment type="similarity">
    <text evidence="1 3">Belongs to the EXO70 family.</text>
</comment>
<feature type="transmembrane region" description="Helical" evidence="4">
    <location>
        <begin position="54"/>
        <end position="87"/>
    </location>
</feature>
<comment type="function">
    <text evidence="3">Component of the exocyst complex.</text>
</comment>
<dbReference type="Gene3D" id="1.20.1280.170">
    <property type="entry name" value="Exocyst complex component Exo70"/>
    <property type="match status" value="1"/>
</dbReference>
<dbReference type="AlphaFoldDB" id="A0ABD1L233"/>
<keyword evidence="3" id="KW-0268">Exocytosis</keyword>
<sequence>MAFLILLMTSVYSFFLDKDVKGKPDAYSLISCVAFAIASFCLSRLSHFGSEVDLLYFFSGVLIVQFMKIKLWLVIVGGSFSYSLIILRSILDPQSRIVFHGLQDQDHAVIEIGPNSQSQEITIATDSRLPQPVIDSRSTTSRFMCSIEALQKENKSVIDTISKHVGEYLKANVIDEDQTSVPELHLDENLLIDVLPRGIVNGLHQNVKQMVLNGFKKECLQVYTSCRREFLKESLSTFGLQFVDVNIEDVDKMEKIDSWIKALNIAARILFPNERKLCHRVLEAYISSWELVFREICTELAIGD</sequence>
<evidence type="ECO:0000256" key="1">
    <source>
        <dbReference type="ARBA" id="ARBA00006756"/>
    </source>
</evidence>
<dbReference type="InterPro" id="IPR046364">
    <property type="entry name" value="Exo70_C"/>
</dbReference>
<keyword evidence="7" id="KW-1185">Reference proteome</keyword>
<dbReference type="PANTHER" id="PTHR12542:SF180">
    <property type="entry name" value="EXOCYST SUBUNIT EXO70 FAMILY PROTEIN"/>
    <property type="match status" value="1"/>
</dbReference>
<comment type="caution">
    <text evidence="6">The sequence shown here is derived from an EMBL/GenBank/DDBJ whole genome shotgun (WGS) entry which is preliminary data.</text>
</comment>
<feature type="domain" description="Exocyst complex subunit Exo70 C-terminal" evidence="5">
    <location>
        <begin position="258"/>
        <end position="301"/>
    </location>
</feature>
<organism evidence="6 7">
    <name type="scientific">Flemingia macrophylla</name>
    <dbReference type="NCBI Taxonomy" id="520843"/>
    <lineage>
        <taxon>Eukaryota</taxon>
        <taxon>Viridiplantae</taxon>
        <taxon>Streptophyta</taxon>
        <taxon>Embryophyta</taxon>
        <taxon>Tracheophyta</taxon>
        <taxon>Spermatophyta</taxon>
        <taxon>Magnoliopsida</taxon>
        <taxon>eudicotyledons</taxon>
        <taxon>Gunneridae</taxon>
        <taxon>Pentapetalae</taxon>
        <taxon>rosids</taxon>
        <taxon>fabids</taxon>
        <taxon>Fabales</taxon>
        <taxon>Fabaceae</taxon>
        <taxon>Papilionoideae</taxon>
        <taxon>50 kb inversion clade</taxon>
        <taxon>NPAAA clade</taxon>
        <taxon>indigoferoid/millettioid clade</taxon>
        <taxon>Phaseoleae</taxon>
        <taxon>Flemingia</taxon>
    </lineage>
</organism>
<evidence type="ECO:0000256" key="4">
    <source>
        <dbReference type="SAM" id="Phobius"/>
    </source>
</evidence>
<dbReference type="GO" id="GO:0015031">
    <property type="term" value="P:protein transport"/>
    <property type="evidence" value="ECO:0007669"/>
    <property type="project" value="UniProtKB-KW"/>
</dbReference>
<keyword evidence="3" id="KW-0653">Protein transport</keyword>
<proteinExistence type="inferred from homology"/>
<dbReference type="Proteomes" id="UP001603857">
    <property type="component" value="Unassembled WGS sequence"/>
</dbReference>
<name>A0ABD1L233_9FABA</name>
<evidence type="ECO:0000313" key="6">
    <source>
        <dbReference type="EMBL" id="KAL2317423.1"/>
    </source>
</evidence>
<dbReference type="PANTHER" id="PTHR12542">
    <property type="entry name" value="EXOCYST COMPLEX PROTEIN EXO70"/>
    <property type="match status" value="1"/>
</dbReference>
<evidence type="ECO:0000256" key="2">
    <source>
        <dbReference type="ARBA" id="ARBA00022448"/>
    </source>
</evidence>
<keyword evidence="2 3" id="KW-0813">Transport</keyword>
<dbReference type="GO" id="GO:0006887">
    <property type="term" value="P:exocytosis"/>
    <property type="evidence" value="ECO:0007669"/>
    <property type="project" value="UniProtKB-KW"/>
</dbReference>
<reference evidence="6 7" key="1">
    <citation type="submission" date="2024-08" db="EMBL/GenBank/DDBJ databases">
        <title>Insights into the chromosomal genome structure of Flemingia macrophylla.</title>
        <authorList>
            <person name="Ding Y."/>
            <person name="Zhao Y."/>
            <person name="Bi W."/>
            <person name="Wu M."/>
            <person name="Zhao G."/>
            <person name="Gong Y."/>
            <person name="Li W."/>
            <person name="Zhang P."/>
        </authorList>
    </citation>
    <scope>NUCLEOTIDE SEQUENCE [LARGE SCALE GENOMIC DNA]</scope>
    <source>
        <strain evidence="6">DYQJB</strain>
        <tissue evidence="6">Leaf</tissue>
    </source>
</reference>
<dbReference type="EMBL" id="JBGMDY010000011">
    <property type="protein sequence ID" value="KAL2317423.1"/>
    <property type="molecule type" value="Genomic_DNA"/>
</dbReference>
<protein>
    <recommendedName>
        <fullName evidence="3">Exocyst subunit Exo70 family protein</fullName>
    </recommendedName>
</protein>
<evidence type="ECO:0000256" key="3">
    <source>
        <dbReference type="RuleBase" id="RU365026"/>
    </source>
</evidence>
<evidence type="ECO:0000313" key="7">
    <source>
        <dbReference type="Proteomes" id="UP001603857"/>
    </source>
</evidence>
<evidence type="ECO:0000259" key="5">
    <source>
        <dbReference type="Pfam" id="PF03081"/>
    </source>
</evidence>
<dbReference type="SUPFAM" id="SSF74788">
    <property type="entry name" value="Cullin repeat-like"/>
    <property type="match status" value="1"/>
</dbReference>
<dbReference type="InterPro" id="IPR016159">
    <property type="entry name" value="Cullin_repeat-like_dom_sf"/>
</dbReference>
<keyword evidence="4" id="KW-1133">Transmembrane helix</keyword>
<dbReference type="Pfam" id="PF03081">
    <property type="entry name" value="Exo70_C"/>
    <property type="match status" value="1"/>
</dbReference>